<keyword evidence="3 10" id="KW-0479">Metal-binding</keyword>
<organism evidence="14">
    <name type="scientific">Oikopleura dioica</name>
    <name type="common">Tunicate</name>
    <dbReference type="NCBI Taxonomy" id="34765"/>
    <lineage>
        <taxon>Eukaryota</taxon>
        <taxon>Metazoa</taxon>
        <taxon>Chordata</taxon>
        <taxon>Tunicata</taxon>
        <taxon>Appendicularia</taxon>
        <taxon>Copelata</taxon>
        <taxon>Oikopleuridae</taxon>
        <taxon>Oikopleura</taxon>
    </lineage>
</organism>
<feature type="compositionally biased region" description="Basic and acidic residues" evidence="12">
    <location>
        <begin position="912"/>
        <end position="928"/>
    </location>
</feature>
<dbReference type="InterPro" id="IPR020843">
    <property type="entry name" value="ER"/>
</dbReference>
<feature type="compositionally biased region" description="Polar residues" evidence="12">
    <location>
        <begin position="816"/>
        <end position="826"/>
    </location>
</feature>
<evidence type="ECO:0000259" key="13">
    <source>
        <dbReference type="PROSITE" id="PS50157"/>
    </source>
</evidence>
<feature type="compositionally biased region" description="Basic and acidic residues" evidence="12">
    <location>
        <begin position="752"/>
        <end position="795"/>
    </location>
</feature>
<name>E4YPL8_OIKDI</name>
<dbReference type="SUPFAM" id="SSF50129">
    <property type="entry name" value="GroES-like"/>
    <property type="match status" value="1"/>
</dbReference>
<keyword evidence="9" id="KW-0863">Zinc-finger</keyword>
<evidence type="ECO:0000256" key="11">
    <source>
        <dbReference type="SAM" id="Coils"/>
    </source>
</evidence>
<accession>E4YPL8</accession>
<dbReference type="Pfam" id="PF00107">
    <property type="entry name" value="ADH_zinc_N"/>
    <property type="match status" value="1"/>
</dbReference>
<comment type="similarity">
    <text evidence="2 10">Belongs to the zinc-containing alcohol dehydrogenase family.</text>
</comment>
<feature type="compositionally biased region" description="Basic and acidic residues" evidence="12">
    <location>
        <begin position="827"/>
        <end position="852"/>
    </location>
</feature>
<dbReference type="EMBL" id="FN654970">
    <property type="protein sequence ID" value="CBY37414.1"/>
    <property type="molecule type" value="Genomic_DNA"/>
</dbReference>
<dbReference type="SMART" id="SM00355">
    <property type="entry name" value="ZnF_C2H2"/>
    <property type="match status" value="13"/>
</dbReference>
<dbReference type="SMART" id="SM00829">
    <property type="entry name" value="PKS_ER"/>
    <property type="match status" value="1"/>
</dbReference>
<dbReference type="PROSITE" id="PS00028">
    <property type="entry name" value="ZINC_FINGER_C2H2_1"/>
    <property type="match status" value="2"/>
</dbReference>
<evidence type="ECO:0000256" key="8">
    <source>
        <dbReference type="ARBA" id="ARBA00032485"/>
    </source>
</evidence>
<feature type="domain" description="C2H2-type" evidence="13">
    <location>
        <begin position="387"/>
        <end position="414"/>
    </location>
</feature>
<dbReference type="SUPFAM" id="SSF51735">
    <property type="entry name" value="NAD(P)-binding Rossmann-fold domains"/>
    <property type="match status" value="1"/>
</dbReference>
<gene>
    <name evidence="14" type="ORF">GSOID_T00030522001</name>
</gene>
<evidence type="ECO:0000256" key="3">
    <source>
        <dbReference type="ARBA" id="ARBA00022723"/>
    </source>
</evidence>
<dbReference type="Gene3D" id="3.90.180.10">
    <property type="entry name" value="Medium-chain alcohol dehydrogenases, catalytic domain"/>
    <property type="match status" value="1"/>
</dbReference>
<feature type="domain" description="C2H2-type" evidence="13">
    <location>
        <begin position="1130"/>
        <end position="1158"/>
    </location>
</feature>
<protein>
    <recommendedName>
        <fullName evidence="7">Sorbitol dehydrogenase</fullName>
    </recommendedName>
    <alternativeName>
        <fullName evidence="8">Polyol dehydrogenase</fullName>
    </alternativeName>
</protein>
<dbReference type="CDD" id="cd05285">
    <property type="entry name" value="sorbitol_DH"/>
    <property type="match status" value="1"/>
</dbReference>
<feature type="compositionally biased region" description="Basic and acidic residues" evidence="12">
    <location>
        <begin position="975"/>
        <end position="1002"/>
    </location>
</feature>
<feature type="domain" description="C2H2-type" evidence="13">
    <location>
        <begin position="300"/>
        <end position="327"/>
    </location>
</feature>
<feature type="compositionally biased region" description="Low complexity" evidence="12">
    <location>
        <begin position="650"/>
        <end position="662"/>
    </location>
</feature>
<dbReference type="InterPro" id="IPR045306">
    <property type="entry name" value="SDH-like"/>
</dbReference>
<dbReference type="Gene3D" id="3.30.160.60">
    <property type="entry name" value="Classic Zinc Finger"/>
    <property type="match status" value="2"/>
</dbReference>
<dbReference type="PROSITE" id="PS50157">
    <property type="entry name" value="ZINC_FINGER_C2H2_2"/>
    <property type="match status" value="5"/>
</dbReference>
<dbReference type="InterPro" id="IPR013154">
    <property type="entry name" value="ADH-like_N"/>
</dbReference>
<reference evidence="14" key="1">
    <citation type="journal article" date="2010" name="Science">
        <title>Plasticity of animal genome architecture unmasked by rapid evolution of a pelagic tunicate.</title>
        <authorList>
            <person name="Denoeud F."/>
            <person name="Henriet S."/>
            <person name="Mungpakdee S."/>
            <person name="Aury J.M."/>
            <person name="Da Silva C."/>
            <person name="Brinkmann H."/>
            <person name="Mikhaleva J."/>
            <person name="Olsen L.C."/>
            <person name="Jubin C."/>
            <person name="Canestro C."/>
            <person name="Bouquet J.M."/>
            <person name="Danks G."/>
            <person name="Poulain J."/>
            <person name="Campsteijn C."/>
            <person name="Adamski M."/>
            <person name="Cross I."/>
            <person name="Yadetie F."/>
            <person name="Muffato M."/>
            <person name="Louis A."/>
            <person name="Butcher S."/>
            <person name="Tsagkogeorga G."/>
            <person name="Konrad A."/>
            <person name="Singh S."/>
            <person name="Jensen M.F."/>
            <person name="Cong E.H."/>
            <person name="Eikeseth-Otteraa H."/>
            <person name="Noel B."/>
            <person name="Anthouard V."/>
            <person name="Porcel B.M."/>
            <person name="Kachouri-Lafond R."/>
            <person name="Nishino A."/>
            <person name="Ugolini M."/>
            <person name="Chourrout P."/>
            <person name="Nishida H."/>
            <person name="Aasland R."/>
            <person name="Huzurbazar S."/>
            <person name="Westhof E."/>
            <person name="Delsuc F."/>
            <person name="Lehrach H."/>
            <person name="Reinhardt R."/>
            <person name="Weissenbach J."/>
            <person name="Roy S.W."/>
            <person name="Artiguenave F."/>
            <person name="Postlethwait J.H."/>
            <person name="Manak J.R."/>
            <person name="Thompson E.M."/>
            <person name="Jaillon O."/>
            <person name="Du Pasquier L."/>
            <person name="Boudinot P."/>
            <person name="Liberles D.A."/>
            <person name="Volff J.N."/>
            <person name="Philippe H."/>
            <person name="Lenhard B."/>
            <person name="Roest Crollius H."/>
            <person name="Wincker P."/>
            <person name="Chourrout D."/>
        </authorList>
    </citation>
    <scope>NUCLEOTIDE SEQUENCE [LARGE SCALE GENOMIC DNA]</scope>
</reference>
<evidence type="ECO:0000256" key="1">
    <source>
        <dbReference type="ARBA" id="ARBA00001947"/>
    </source>
</evidence>
<feature type="compositionally biased region" description="Polar residues" evidence="12">
    <location>
        <begin position="727"/>
        <end position="737"/>
    </location>
</feature>
<keyword evidence="11" id="KW-0175">Coiled coil</keyword>
<feature type="compositionally biased region" description="Polar residues" evidence="12">
    <location>
        <begin position="695"/>
        <end position="713"/>
    </location>
</feature>
<evidence type="ECO:0000256" key="2">
    <source>
        <dbReference type="ARBA" id="ARBA00008072"/>
    </source>
</evidence>
<evidence type="ECO:0000256" key="5">
    <source>
        <dbReference type="ARBA" id="ARBA00023002"/>
    </source>
</evidence>
<dbReference type="PROSITE" id="PS00059">
    <property type="entry name" value="ADH_ZINC"/>
    <property type="match status" value="1"/>
</dbReference>
<dbReference type="PANTHER" id="PTHR43161:SF9">
    <property type="entry name" value="SORBITOL DEHYDROGENASE"/>
    <property type="match status" value="1"/>
</dbReference>
<dbReference type="GO" id="GO:0008270">
    <property type="term" value="F:zinc ion binding"/>
    <property type="evidence" value="ECO:0007669"/>
    <property type="project" value="UniProtKB-KW"/>
</dbReference>
<feature type="domain" description="C2H2-type" evidence="13">
    <location>
        <begin position="1171"/>
        <end position="1199"/>
    </location>
</feature>
<feature type="domain" description="C2H2-type" evidence="13">
    <location>
        <begin position="431"/>
        <end position="460"/>
    </location>
</feature>
<comment type="cofactor">
    <cofactor evidence="1 10">
        <name>Zn(2+)</name>
        <dbReference type="ChEBI" id="CHEBI:29105"/>
    </cofactor>
</comment>
<dbReference type="GO" id="GO:0003939">
    <property type="term" value="F:L-iditol 2-dehydrogenase (NAD+) activity"/>
    <property type="evidence" value="ECO:0007669"/>
    <property type="project" value="TreeGrafter"/>
</dbReference>
<dbReference type="FunFam" id="3.40.50.720:FF:000068">
    <property type="entry name" value="Sorbitol dehydrogenase"/>
    <property type="match status" value="1"/>
</dbReference>
<proteinExistence type="inferred from homology"/>
<keyword evidence="4 10" id="KW-0862">Zinc</keyword>
<dbReference type="PANTHER" id="PTHR43161">
    <property type="entry name" value="SORBITOL DEHYDROGENASE"/>
    <property type="match status" value="1"/>
</dbReference>
<dbReference type="InterPro" id="IPR013087">
    <property type="entry name" value="Znf_C2H2_type"/>
</dbReference>
<sequence>MKSFGVSPCFPPEIYIRPKQENIDESQKEFDWVNDLFSNLAEGVKLAKKCPICELVPKSNKKIEKKIKQHIISRHKIAIYPCKGEADCSYESPWPAELAEHVEEVHQRQLTEAEEQGSPYPISVRKQNIRKELEKFYTKKREPDHFLKKKKKVEKKKDEKDAVQNEPPKLTLINNLFEPENSAEIKKSSEKPKEPEKNQPKTSEKDQPSTSADTTLVTAPQQADSDDMGLDQVIKLTPRENFRLTRERVKPQPTPNDKVNCPFCKLEMTRRGIVQHVSHSHADQAEKFRKDKAYKEILPFKCDSCKLQFAGKESLRKHFNARGNQKSTCQKPEDDPETIDPVKNIEYNCPDPKCNFFGKLQIILNHLFRHPEMNVKFRTKKSALLPVKCHACSFHFTQRSSLQKHIEKNRCERNQMAVQEQESRKNKDAFHHCPFKCGRLYTSKEKLEEHIEKHHEKEKEVESRIVSQNGSLLKQLKRDSQTNKIICPFPECLAHVSVSYSIFQTHIRKMHSRDEYAFFRMIPTTDSPFVCQKCSWAFTNGAIKNHFHQVAAVCTKNRRTRDEIARKGLHETIKLIFAEPDPSPERTPEERIEQIFQKKRAQLNSISQPDSQEDEPETSPELSSPQKINENAAEVSKRIEEDQNDEQQDENNQNKKVNQNNQTTTSILKVKPEPPSLAEIPEKNIDPAHSLKTVEASSSEIDQQSNFKNNSLTKMVPLLEAKEEPKSAQTSFNSSIAESKVAESQSEDENEAREAASRQTTEDALEHLRNAHYEKVQEILKKRKEEEERKKRESNYKISTLTKMAPLFEEKEEPKSSQTSLNSSIVESKKTESQSGDKSDEPEAASREKTVDDPDPLQPLRDAHCSNVNAILKKREEQQNRNGLLKIPSEEHEENNSLKRKRDNQEAAEAEIPVKESDASRIESENESPRGLVDPIKISATVKSEHSAKSLTIPLKAISFNQLSESGEPATKKARHEDKPEESSDDKNSEPDSSEENLKDENADPDEIVKGSFSSCEKYKFKCSVDNACDVKCETLPELSTHVQIDHSTSDYIRFRATTRYFQFQCEECGYRSLSKEQHERHKAAGQVKNCRKFSAFRFNFGISMECDGIPIIALKLSECSQSAEVEILEKCELCSEIFPDMSNLFAHMLSVHGIEEYYRMRSSCKARLEFKCENCSWFFPSEDSIKSHSQRICSAQKEITKRIDGEGHECPFCKVTLNGQELIKHVDEEHQDFVIIFRLKESKLLKVKCTKCGFHFISTHEREMHNREQCCQNIKAKRDFFLALDGPNEAPTTPEPPQPKKATPAPNSPKSLASNSKSPHLIIPNLSALSPNMSLPAMNSPNNLASISPTLSMPKKQVTNQYFPNQLQHHQSLANALFASFQQSQPSPQSAPNPFQNLQQNMNFVQSSNQQTSQINRQMLQLDQPNRYGNSVIGTCSYCFVPMRTREEMARHGANMQDCLIFAQTCKRASRLPCPYCGVEITGDSKVLQKSMTVRKNMSSMISIFFKDEVLLEMGSVGICGSDVHYWTHGRIGDFIVNEPMILGHEASGKVIKAGKNVKNLAIGDRVSIEPGYNLEADDYAKNGRYNLSDVFFCATPPDDGCLMKYYKHKASWCYKIPENMSYEEAAFIEPLSVGIHACRRANVTLGDTVLITGCGPIGLVSLLVARAMGASKVLLTDMNGDRLKKALECGASDTIQVTREQTPEQIAALVEEKLGGKPNITVECTGAESCIQTGIYATKSGGCLLLVGLGKEMANIPIVNAAVREVDIRGVFRYCNTWPIAINMISSGQINVKPLVTHRFELKDSLKAFETTRRGEGVKVMIKCLPDI</sequence>
<feature type="region of interest" description="Disordered" evidence="12">
    <location>
        <begin position="1285"/>
        <end position="1319"/>
    </location>
</feature>
<feature type="compositionally biased region" description="Polar residues" evidence="12">
    <location>
        <begin position="1309"/>
        <end position="1319"/>
    </location>
</feature>
<feature type="compositionally biased region" description="Polar residues" evidence="12">
    <location>
        <begin position="620"/>
        <end position="629"/>
    </location>
</feature>
<dbReference type="Proteomes" id="UP000011014">
    <property type="component" value="Unassembled WGS sequence"/>
</dbReference>
<evidence type="ECO:0000313" key="14">
    <source>
        <dbReference type="EMBL" id="CBY37414.1"/>
    </source>
</evidence>
<feature type="region of interest" description="Disordered" evidence="12">
    <location>
        <begin position="147"/>
        <end position="226"/>
    </location>
</feature>
<feature type="compositionally biased region" description="Basic and acidic residues" evidence="12">
    <location>
        <begin position="888"/>
        <end position="897"/>
    </location>
</feature>
<feature type="coiled-coil region" evidence="11">
    <location>
        <begin position="402"/>
        <end position="464"/>
    </location>
</feature>
<evidence type="ECO:0000256" key="10">
    <source>
        <dbReference type="RuleBase" id="RU361277"/>
    </source>
</evidence>
<dbReference type="InterPro" id="IPR036291">
    <property type="entry name" value="NAD(P)-bd_dom_sf"/>
</dbReference>
<evidence type="ECO:0000256" key="6">
    <source>
        <dbReference type="ARBA" id="ARBA00023027"/>
    </source>
</evidence>
<feature type="region of interest" description="Disordered" evidence="12">
    <location>
        <begin position="962"/>
        <end position="1006"/>
    </location>
</feature>
<feature type="region of interest" description="Disordered" evidence="12">
    <location>
        <begin position="603"/>
        <end position="936"/>
    </location>
</feature>
<evidence type="ECO:0000256" key="7">
    <source>
        <dbReference type="ARBA" id="ARBA00026132"/>
    </source>
</evidence>
<keyword evidence="6" id="KW-0520">NAD</keyword>
<evidence type="ECO:0000256" key="4">
    <source>
        <dbReference type="ARBA" id="ARBA00022833"/>
    </source>
</evidence>
<keyword evidence="5" id="KW-0560">Oxidoreductase</keyword>
<dbReference type="Gene3D" id="3.40.50.720">
    <property type="entry name" value="NAD(P)-binding Rossmann-like Domain"/>
    <property type="match status" value="1"/>
</dbReference>
<feature type="compositionally biased region" description="Basic and acidic residues" evidence="12">
    <location>
        <begin position="183"/>
        <end position="207"/>
    </location>
</feature>
<dbReference type="InterPro" id="IPR011032">
    <property type="entry name" value="GroES-like_sf"/>
</dbReference>
<evidence type="ECO:0000256" key="9">
    <source>
        <dbReference type="PROSITE-ProRule" id="PRU00042"/>
    </source>
</evidence>
<dbReference type="Pfam" id="PF08240">
    <property type="entry name" value="ADH_N"/>
    <property type="match status" value="1"/>
</dbReference>
<dbReference type="InterPro" id="IPR002328">
    <property type="entry name" value="ADH_Zn_CS"/>
</dbReference>
<evidence type="ECO:0000256" key="12">
    <source>
        <dbReference type="SAM" id="MobiDB-lite"/>
    </source>
</evidence>
<dbReference type="InterPro" id="IPR013149">
    <property type="entry name" value="ADH-like_C"/>
</dbReference>
<feature type="compositionally biased region" description="Polar residues" evidence="12">
    <location>
        <begin position="208"/>
        <end position="223"/>
    </location>
</feature>
<dbReference type="GO" id="GO:0006062">
    <property type="term" value="P:sorbitol catabolic process"/>
    <property type="evidence" value="ECO:0007669"/>
    <property type="project" value="TreeGrafter"/>
</dbReference>